<dbReference type="Gene3D" id="1.10.287.110">
    <property type="entry name" value="DnaJ domain"/>
    <property type="match status" value="1"/>
</dbReference>
<feature type="region of interest" description="Disordered" evidence="1">
    <location>
        <begin position="334"/>
        <end position="363"/>
    </location>
</feature>
<reference evidence="3" key="1">
    <citation type="journal article" date="2023" name="PhytoFront">
        <title>Draft Genome Resources of Seven Strains of Tilletia horrida, Causal Agent of Kernel Smut of Rice.</title>
        <authorList>
            <person name="Khanal S."/>
            <person name="Antony Babu S."/>
            <person name="Zhou X.G."/>
        </authorList>
    </citation>
    <scope>NUCLEOTIDE SEQUENCE</scope>
    <source>
        <strain evidence="3">TX3</strain>
    </source>
</reference>
<dbReference type="Pfam" id="PF00226">
    <property type="entry name" value="DnaJ"/>
    <property type="match status" value="1"/>
</dbReference>
<dbReference type="Proteomes" id="UP001176521">
    <property type="component" value="Unassembled WGS sequence"/>
</dbReference>
<dbReference type="EMBL" id="JAPDMQ010000448">
    <property type="protein sequence ID" value="KAK0524502.1"/>
    <property type="molecule type" value="Genomic_DNA"/>
</dbReference>
<dbReference type="InterPro" id="IPR036869">
    <property type="entry name" value="J_dom_sf"/>
</dbReference>
<accession>A0AAN6G6P5</accession>
<protein>
    <recommendedName>
        <fullName evidence="2">J domain-containing protein</fullName>
    </recommendedName>
</protein>
<dbReference type="InterPro" id="IPR052276">
    <property type="entry name" value="Diphthamide-biosynth_chaperone"/>
</dbReference>
<feature type="region of interest" description="Disordered" evidence="1">
    <location>
        <begin position="50"/>
        <end position="71"/>
    </location>
</feature>
<dbReference type="SMART" id="SM00271">
    <property type="entry name" value="DnaJ"/>
    <property type="match status" value="1"/>
</dbReference>
<feature type="region of interest" description="Disordered" evidence="1">
    <location>
        <begin position="264"/>
        <end position="288"/>
    </location>
</feature>
<proteinExistence type="predicted"/>
<dbReference type="PROSITE" id="PS50076">
    <property type="entry name" value="DNAJ_2"/>
    <property type="match status" value="1"/>
</dbReference>
<dbReference type="PANTHER" id="PTHR44240">
    <property type="entry name" value="DNAJ DOMAIN (PROKARYOTIC HEAT SHOCK PROTEIN)-RELATED"/>
    <property type="match status" value="1"/>
</dbReference>
<dbReference type="SUPFAM" id="SSF46565">
    <property type="entry name" value="Chaperone J-domain"/>
    <property type="match status" value="1"/>
</dbReference>
<evidence type="ECO:0000256" key="1">
    <source>
        <dbReference type="SAM" id="MobiDB-lite"/>
    </source>
</evidence>
<dbReference type="CDD" id="cd06257">
    <property type="entry name" value="DnaJ"/>
    <property type="match status" value="1"/>
</dbReference>
<dbReference type="InterPro" id="IPR036671">
    <property type="entry name" value="DPH_MB_sf"/>
</dbReference>
<feature type="domain" description="J" evidence="2">
    <location>
        <begin position="12"/>
        <end position="115"/>
    </location>
</feature>
<dbReference type="PRINTS" id="PR00625">
    <property type="entry name" value="JDOMAIN"/>
</dbReference>
<gene>
    <name evidence="3" type="ORF">OC842_005816</name>
</gene>
<name>A0AAN6G6P5_9BASI</name>
<dbReference type="AlphaFoldDB" id="A0AAN6G6P5"/>
<keyword evidence="4" id="KW-1185">Reference proteome</keyword>
<dbReference type="PANTHER" id="PTHR44240:SF10">
    <property type="entry name" value="J DOMAIN-CONTAINING PROTEIN"/>
    <property type="match status" value="1"/>
</dbReference>
<evidence type="ECO:0000313" key="3">
    <source>
        <dbReference type="EMBL" id="KAK0524502.1"/>
    </source>
</evidence>
<sequence>MNIAKDDLDARTAYEILGLSSAATLTEIRSAYLTLVRVYHPDKNVASVSASTAADASSPVPAAAGAGGTPRIEIDDAFDGSSVEKKPGADLIVRLNEAYATLSSPESRAAYDARLLADRSSSHPRDANGLVGGGGGEEGAPRISATVELDDFEVKHMDEVDVLNSAEARAQLADKAGAAKRHAMGLGVDEQYLRDHQLAEDSDDDDDDDDAGGGANIVFVYPCRCGHAFVVHPDELLTTAMTSDATDGIGIGVAGLNLEERPQQQATNLGPPPANGMTRSRRGSTASSIRPFTDASAAAAEAGATATATATAGAMSVLSTCSGCSQVIRVVWGHADDDDDDDDDLSDDDDSALPDAQNGAVQS</sequence>
<dbReference type="Gene3D" id="3.10.660.10">
    <property type="entry name" value="DPH Zinc finger"/>
    <property type="match status" value="1"/>
</dbReference>
<feature type="region of interest" description="Disordered" evidence="1">
    <location>
        <begin position="119"/>
        <end position="141"/>
    </location>
</feature>
<feature type="compositionally biased region" description="Low complexity" evidence="1">
    <location>
        <begin position="50"/>
        <end position="64"/>
    </location>
</feature>
<comment type="caution">
    <text evidence="3">The sequence shown here is derived from an EMBL/GenBank/DDBJ whole genome shotgun (WGS) entry which is preliminary data.</text>
</comment>
<feature type="compositionally biased region" description="Acidic residues" evidence="1">
    <location>
        <begin position="336"/>
        <end position="352"/>
    </location>
</feature>
<evidence type="ECO:0000259" key="2">
    <source>
        <dbReference type="PROSITE" id="PS50076"/>
    </source>
</evidence>
<evidence type="ECO:0000313" key="4">
    <source>
        <dbReference type="Proteomes" id="UP001176521"/>
    </source>
</evidence>
<organism evidence="3 4">
    <name type="scientific">Tilletia horrida</name>
    <dbReference type="NCBI Taxonomy" id="155126"/>
    <lineage>
        <taxon>Eukaryota</taxon>
        <taxon>Fungi</taxon>
        <taxon>Dikarya</taxon>
        <taxon>Basidiomycota</taxon>
        <taxon>Ustilaginomycotina</taxon>
        <taxon>Exobasidiomycetes</taxon>
        <taxon>Tilletiales</taxon>
        <taxon>Tilletiaceae</taxon>
        <taxon>Tilletia</taxon>
    </lineage>
</organism>
<dbReference type="InterPro" id="IPR001623">
    <property type="entry name" value="DnaJ_domain"/>
</dbReference>